<proteinExistence type="predicted"/>
<accession>A0ABQ8SK02</accession>
<name>A0ABQ8SK02_PERAM</name>
<organism evidence="1 2">
    <name type="scientific">Periplaneta americana</name>
    <name type="common">American cockroach</name>
    <name type="synonym">Blatta americana</name>
    <dbReference type="NCBI Taxonomy" id="6978"/>
    <lineage>
        <taxon>Eukaryota</taxon>
        <taxon>Metazoa</taxon>
        <taxon>Ecdysozoa</taxon>
        <taxon>Arthropoda</taxon>
        <taxon>Hexapoda</taxon>
        <taxon>Insecta</taxon>
        <taxon>Pterygota</taxon>
        <taxon>Neoptera</taxon>
        <taxon>Polyneoptera</taxon>
        <taxon>Dictyoptera</taxon>
        <taxon>Blattodea</taxon>
        <taxon>Blattoidea</taxon>
        <taxon>Blattidae</taxon>
        <taxon>Blattinae</taxon>
        <taxon>Periplaneta</taxon>
    </lineage>
</organism>
<reference evidence="1 2" key="1">
    <citation type="journal article" date="2022" name="Allergy">
        <title>Genome assembly and annotation of Periplaneta americana reveal a comprehensive cockroach allergen profile.</title>
        <authorList>
            <person name="Wang L."/>
            <person name="Xiong Q."/>
            <person name="Saelim N."/>
            <person name="Wang L."/>
            <person name="Nong W."/>
            <person name="Wan A.T."/>
            <person name="Shi M."/>
            <person name="Liu X."/>
            <person name="Cao Q."/>
            <person name="Hui J.H.L."/>
            <person name="Sookrung N."/>
            <person name="Leung T.F."/>
            <person name="Tungtrongchitr A."/>
            <person name="Tsui S.K.W."/>
        </authorList>
    </citation>
    <scope>NUCLEOTIDE SEQUENCE [LARGE SCALE GENOMIC DNA]</scope>
    <source>
        <strain evidence="1">PWHHKU_190912</strain>
    </source>
</reference>
<comment type="caution">
    <text evidence="1">The sequence shown here is derived from an EMBL/GenBank/DDBJ whole genome shotgun (WGS) entry which is preliminary data.</text>
</comment>
<evidence type="ECO:0000313" key="1">
    <source>
        <dbReference type="EMBL" id="KAJ4434489.1"/>
    </source>
</evidence>
<protein>
    <submittedName>
        <fullName evidence="1">Uncharacterized protein</fullName>
    </submittedName>
</protein>
<gene>
    <name evidence="1" type="ORF">ANN_23051</name>
</gene>
<keyword evidence="2" id="KW-1185">Reference proteome</keyword>
<evidence type="ECO:0000313" key="2">
    <source>
        <dbReference type="Proteomes" id="UP001148838"/>
    </source>
</evidence>
<dbReference type="Proteomes" id="UP001148838">
    <property type="component" value="Unassembled WGS sequence"/>
</dbReference>
<sequence>MYLLKCDPFRHCKFVTNNTTEISVSSLHRVYDYDASMTLIWRSACASHLRTTNLTSSSEPERWPPRNFFIALVRRGERYNACSSALCNFLHSPVTSSLLAPNIFLRTLFSKTLNLCSSLKVRVQVSQPYRTTGNIGDSRVVSDIG</sequence>
<dbReference type="EMBL" id="JAJSOF020000025">
    <property type="protein sequence ID" value="KAJ4434489.1"/>
    <property type="molecule type" value="Genomic_DNA"/>
</dbReference>